<sequence>MENTEFENTHTEITKLNTFSPWLSIWVKPRWTIRQLIDLNYKKYMLLISWIAGMISVLDQASNKNWGDHISLWTIIGIAIAGGAVSGILGLYLSSYVTKVVGSWLGGRANFSEMQIAIVRGGYVPSIIIGLLWIPELLLFRDEMFTQMTPRMDESSTLTILFVIIIVIQYALAIWAMIIGLKSIGEAHRFSAWRALWTVVIPIVAFVIVLSIIIGIVYLPIMN</sequence>
<keyword evidence="2 5" id="KW-0812">Transmembrane</keyword>
<evidence type="ECO:0000259" key="6">
    <source>
        <dbReference type="Pfam" id="PF04893"/>
    </source>
</evidence>
<comment type="caution">
    <text evidence="7">The sequence shown here is derived from an EMBL/GenBank/DDBJ whole genome shotgun (WGS) entry which is preliminary data.</text>
</comment>
<evidence type="ECO:0000256" key="5">
    <source>
        <dbReference type="SAM" id="Phobius"/>
    </source>
</evidence>
<evidence type="ECO:0000313" key="8">
    <source>
        <dbReference type="Proteomes" id="UP000019364"/>
    </source>
</evidence>
<name>W7YUJ8_9BACL</name>
<dbReference type="Pfam" id="PF04893">
    <property type="entry name" value="Yip1"/>
    <property type="match status" value="1"/>
</dbReference>
<dbReference type="GO" id="GO:0016020">
    <property type="term" value="C:membrane"/>
    <property type="evidence" value="ECO:0007669"/>
    <property type="project" value="UniProtKB-SubCell"/>
</dbReference>
<dbReference type="RefSeq" id="WP_036645048.1">
    <property type="nucleotide sequence ID" value="NZ_BAVZ01000001.1"/>
</dbReference>
<proteinExistence type="predicted"/>
<dbReference type="EMBL" id="BAVZ01000001">
    <property type="protein sequence ID" value="GAF06114.1"/>
    <property type="molecule type" value="Genomic_DNA"/>
</dbReference>
<evidence type="ECO:0000256" key="2">
    <source>
        <dbReference type="ARBA" id="ARBA00022692"/>
    </source>
</evidence>
<keyword evidence="3 5" id="KW-1133">Transmembrane helix</keyword>
<keyword evidence="8" id="KW-1185">Reference proteome</keyword>
<dbReference type="AlphaFoldDB" id="W7YUJ8"/>
<evidence type="ECO:0000256" key="1">
    <source>
        <dbReference type="ARBA" id="ARBA00004141"/>
    </source>
</evidence>
<protein>
    <recommendedName>
        <fullName evidence="6">Yip1 domain-containing protein</fullName>
    </recommendedName>
</protein>
<evidence type="ECO:0000256" key="4">
    <source>
        <dbReference type="ARBA" id="ARBA00023136"/>
    </source>
</evidence>
<organism evidence="7 8">
    <name type="scientific">Paenibacillus pini JCM 16418</name>
    <dbReference type="NCBI Taxonomy" id="1236976"/>
    <lineage>
        <taxon>Bacteria</taxon>
        <taxon>Bacillati</taxon>
        <taxon>Bacillota</taxon>
        <taxon>Bacilli</taxon>
        <taxon>Bacillales</taxon>
        <taxon>Paenibacillaceae</taxon>
        <taxon>Paenibacillus</taxon>
    </lineage>
</organism>
<feature type="transmembrane region" description="Helical" evidence="5">
    <location>
        <begin position="44"/>
        <end position="61"/>
    </location>
</feature>
<dbReference type="STRING" id="1236976.JCM16418_59"/>
<feature type="transmembrane region" description="Helical" evidence="5">
    <location>
        <begin position="160"/>
        <end position="181"/>
    </location>
</feature>
<keyword evidence="4 5" id="KW-0472">Membrane</keyword>
<reference evidence="7 8" key="1">
    <citation type="journal article" date="2014" name="Genome Announc.">
        <title>Draft Genome Sequence of Paenibacillus pini JCM 16418T, Isolated from the Rhizosphere of Pine Tree.</title>
        <authorList>
            <person name="Yuki M."/>
            <person name="Oshima K."/>
            <person name="Suda W."/>
            <person name="Oshida Y."/>
            <person name="Kitamura K."/>
            <person name="Iida Y."/>
            <person name="Hattori M."/>
            <person name="Ohkuma M."/>
        </authorList>
    </citation>
    <scope>NUCLEOTIDE SEQUENCE [LARGE SCALE GENOMIC DNA]</scope>
    <source>
        <strain evidence="7 8">JCM 16418</strain>
    </source>
</reference>
<evidence type="ECO:0000256" key="3">
    <source>
        <dbReference type="ARBA" id="ARBA00022989"/>
    </source>
</evidence>
<feature type="transmembrane region" description="Helical" evidence="5">
    <location>
        <begin position="73"/>
        <end position="97"/>
    </location>
</feature>
<gene>
    <name evidence="7" type="ORF">JCM16418_59</name>
</gene>
<dbReference type="InterPro" id="IPR006977">
    <property type="entry name" value="Yip1_dom"/>
</dbReference>
<feature type="transmembrane region" description="Helical" evidence="5">
    <location>
        <begin position="118"/>
        <end position="140"/>
    </location>
</feature>
<dbReference type="Proteomes" id="UP000019364">
    <property type="component" value="Unassembled WGS sequence"/>
</dbReference>
<feature type="transmembrane region" description="Helical" evidence="5">
    <location>
        <begin position="193"/>
        <end position="221"/>
    </location>
</feature>
<dbReference type="eggNOG" id="ENOG5032R3R">
    <property type="taxonomic scope" value="Bacteria"/>
</dbReference>
<evidence type="ECO:0000313" key="7">
    <source>
        <dbReference type="EMBL" id="GAF06114.1"/>
    </source>
</evidence>
<comment type="subcellular location">
    <subcellularLocation>
        <location evidence="1">Membrane</location>
        <topology evidence="1">Multi-pass membrane protein</topology>
    </subcellularLocation>
</comment>
<accession>W7YUJ8</accession>
<feature type="domain" description="Yip1" evidence="6">
    <location>
        <begin position="27"/>
        <end position="213"/>
    </location>
</feature>